<proteinExistence type="predicted"/>
<dbReference type="InterPro" id="IPR034660">
    <property type="entry name" value="DinB/YfiT-like"/>
</dbReference>
<dbReference type="AlphaFoldDB" id="A0A2V4DZ96"/>
<accession>A0A2V4DZ96</accession>
<dbReference type="PANTHER" id="PTHR40658">
    <property type="match status" value="1"/>
</dbReference>
<dbReference type="Pfam" id="PF08020">
    <property type="entry name" value="DUF1706"/>
    <property type="match status" value="1"/>
</dbReference>
<gene>
    <name evidence="1" type="ORF">DKK79_01845</name>
</gene>
<comment type="caution">
    <text evidence="1">The sequence shown here is derived from an EMBL/GenBank/DDBJ whole genome shotgun (WGS) entry which is preliminary data.</text>
</comment>
<evidence type="ECO:0000313" key="2">
    <source>
        <dbReference type="Proteomes" id="UP000247483"/>
    </source>
</evidence>
<dbReference type="PANTHER" id="PTHR40658:SF3">
    <property type="entry name" value="CLBS_DFSB FAMILY FOUR-HELIX BUNDLE PROTEIN"/>
    <property type="match status" value="1"/>
</dbReference>
<dbReference type="Gene3D" id="1.20.120.450">
    <property type="entry name" value="dinb family like domain"/>
    <property type="match status" value="1"/>
</dbReference>
<organism evidence="1 2">
    <name type="scientific">Gilliamella apicola</name>
    <dbReference type="NCBI Taxonomy" id="1196095"/>
    <lineage>
        <taxon>Bacteria</taxon>
        <taxon>Pseudomonadati</taxon>
        <taxon>Pseudomonadota</taxon>
        <taxon>Gammaproteobacteria</taxon>
        <taxon>Orbales</taxon>
        <taxon>Orbaceae</taxon>
        <taxon>Gilliamella</taxon>
    </lineage>
</organism>
<reference evidence="1 2" key="1">
    <citation type="submission" date="2018-05" db="EMBL/GenBank/DDBJ databases">
        <title>Reference genomes for bee gut microbiota database.</title>
        <authorList>
            <person name="Ellegaard K.M."/>
        </authorList>
    </citation>
    <scope>NUCLEOTIDE SEQUENCE [LARGE SCALE GENOMIC DNA]</scope>
    <source>
        <strain evidence="1 2">ESL0177</strain>
    </source>
</reference>
<sequence>MNYENKQQLLDEINKTAKLFIDEFSELSESDKDKFIEGVDRTPAQMIAYQLGWLDLVKSWDDDELAGKTPVLPAEGYKWNQLGELYQHFYHIYQDYSLQQLIELFKQKLAIWNSWIVSLDDNTLFTKDARNWTKPYPSAWPVARFIHINSVAPFKSFRTKIRKWKKLNLNQ</sequence>
<protein>
    <submittedName>
        <fullName evidence="1">Cytoplasmic protein</fullName>
    </submittedName>
</protein>
<dbReference type="InterPro" id="IPR012550">
    <property type="entry name" value="DUF1706"/>
</dbReference>
<name>A0A2V4DZ96_9GAMM</name>
<dbReference type="Proteomes" id="UP000247483">
    <property type="component" value="Unassembled WGS sequence"/>
</dbReference>
<evidence type="ECO:0000313" key="1">
    <source>
        <dbReference type="EMBL" id="PXZ06220.1"/>
    </source>
</evidence>
<dbReference type="EMBL" id="QGLP01000004">
    <property type="protein sequence ID" value="PXZ06220.1"/>
    <property type="molecule type" value="Genomic_DNA"/>
</dbReference>
<dbReference type="PIRSF" id="PIRSF031551">
    <property type="entry name" value="DUF1706"/>
    <property type="match status" value="1"/>
</dbReference>